<dbReference type="AlphaFoldDB" id="A0A143Z6Y2"/>
<dbReference type="Gene3D" id="2.160.10.20">
    <property type="entry name" value="Insect antifreeze protein"/>
    <property type="match status" value="1"/>
</dbReference>
<dbReference type="GO" id="GO:0005507">
    <property type="term" value="F:copper ion binding"/>
    <property type="evidence" value="ECO:0007669"/>
    <property type="project" value="TreeGrafter"/>
</dbReference>
<feature type="region of interest" description="Disordered" evidence="16">
    <location>
        <begin position="1"/>
        <end position="83"/>
    </location>
</feature>
<keyword evidence="4 15" id="KW-1003">Cell membrane</keyword>
<evidence type="ECO:0000256" key="15">
    <source>
        <dbReference type="RuleBase" id="RU362081"/>
    </source>
</evidence>
<dbReference type="Pfam" id="PF00122">
    <property type="entry name" value="E1-E2_ATPase"/>
    <property type="match status" value="1"/>
</dbReference>
<dbReference type="PANTHER" id="PTHR43520">
    <property type="entry name" value="ATP7, ISOFORM B"/>
    <property type="match status" value="1"/>
</dbReference>
<evidence type="ECO:0000259" key="17">
    <source>
        <dbReference type="Pfam" id="PF00122"/>
    </source>
</evidence>
<keyword evidence="9 15" id="KW-0067">ATP-binding</keyword>
<feature type="transmembrane region" description="Helical" evidence="15">
    <location>
        <begin position="182"/>
        <end position="200"/>
    </location>
</feature>
<feature type="domain" description="P-type ATPase A" evidence="17">
    <location>
        <begin position="281"/>
        <end position="381"/>
    </location>
</feature>
<keyword evidence="13 15" id="KW-0472">Membrane</keyword>
<accession>A0A143Z6Y2</accession>
<evidence type="ECO:0000256" key="12">
    <source>
        <dbReference type="ARBA" id="ARBA00023008"/>
    </source>
</evidence>
<dbReference type="NCBIfam" id="TIGR01511">
    <property type="entry name" value="ATPase-IB1_Cu"/>
    <property type="match status" value="1"/>
</dbReference>
<feature type="compositionally biased region" description="Polar residues" evidence="16">
    <location>
        <begin position="1"/>
        <end position="11"/>
    </location>
</feature>
<evidence type="ECO:0000256" key="4">
    <source>
        <dbReference type="ARBA" id="ARBA00022475"/>
    </source>
</evidence>
<dbReference type="Pfam" id="PF00702">
    <property type="entry name" value="Hydrolase"/>
    <property type="match status" value="1"/>
</dbReference>
<keyword evidence="11 15" id="KW-1133">Transmembrane helix</keyword>
<dbReference type="InterPro" id="IPR027256">
    <property type="entry name" value="P-typ_ATPase_IB"/>
</dbReference>
<feature type="transmembrane region" description="Helical" evidence="15">
    <location>
        <begin position="246"/>
        <end position="263"/>
    </location>
</feature>
<dbReference type="InterPro" id="IPR023299">
    <property type="entry name" value="ATPase_P-typ_cyto_dom_N"/>
</dbReference>
<comment type="catalytic activity">
    <reaction evidence="14">
        <text>Cu(+)(in) + ATP + H2O = Cu(+)(out) + ADP + phosphate + H(+)</text>
        <dbReference type="Rhea" id="RHEA:25792"/>
        <dbReference type="ChEBI" id="CHEBI:15377"/>
        <dbReference type="ChEBI" id="CHEBI:15378"/>
        <dbReference type="ChEBI" id="CHEBI:30616"/>
        <dbReference type="ChEBI" id="CHEBI:43474"/>
        <dbReference type="ChEBI" id="CHEBI:49552"/>
        <dbReference type="ChEBI" id="CHEBI:456216"/>
        <dbReference type="EC" id="7.2.2.8"/>
    </reaction>
</comment>
<dbReference type="Proteomes" id="UP000076878">
    <property type="component" value="Unassembled WGS sequence"/>
</dbReference>
<evidence type="ECO:0000256" key="8">
    <source>
        <dbReference type="ARBA" id="ARBA00022796"/>
    </source>
</evidence>
<dbReference type="InterPro" id="IPR001757">
    <property type="entry name" value="P_typ_ATPase"/>
</dbReference>
<evidence type="ECO:0000313" key="18">
    <source>
        <dbReference type="EMBL" id="CZR07155.1"/>
    </source>
</evidence>
<dbReference type="RefSeq" id="WP_239420593.1">
    <property type="nucleotide sequence ID" value="NZ_FJNB01000021.1"/>
</dbReference>
<feature type="transmembrane region" description="Helical" evidence="15">
    <location>
        <begin position="221"/>
        <end position="240"/>
    </location>
</feature>
<evidence type="ECO:0000256" key="10">
    <source>
        <dbReference type="ARBA" id="ARBA00022967"/>
    </source>
</evidence>
<dbReference type="GO" id="GO:0005886">
    <property type="term" value="C:plasma membrane"/>
    <property type="evidence" value="ECO:0007669"/>
    <property type="project" value="UniProtKB-SubCell"/>
</dbReference>
<dbReference type="GO" id="GO:0140581">
    <property type="term" value="F:P-type monovalent copper transporter activity"/>
    <property type="evidence" value="ECO:0007669"/>
    <property type="project" value="UniProtKB-EC"/>
</dbReference>
<dbReference type="InterPro" id="IPR023214">
    <property type="entry name" value="HAD_sf"/>
</dbReference>
<dbReference type="InterPro" id="IPR044492">
    <property type="entry name" value="P_typ_ATPase_HD_dom"/>
</dbReference>
<keyword evidence="10" id="KW-1278">Translocase</keyword>
<name>A0A143Z6Y2_9LACT</name>
<evidence type="ECO:0000313" key="19">
    <source>
        <dbReference type="Proteomes" id="UP000076878"/>
    </source>
</evidence>
<dbReference type="SUPFAM" id="SSF81653">
    <property type="entry name" value="Calcium ATPase, transduction domain A"/>
    <property type="match status" value="1"/>
</dbReference>
<comment type="subcellular location">
    <subcellularLocation>
        <location evidence="1">Cell membrane</location>
        <topology evidence="1">Multi-pass membrane protein</topology>
    </subcellularLocation>
</comment>
<evidence type="ECO:0000256" key="1">
    <source>
        <dbReference type="ARBA" id="ARBA00004651"/>
    </source>
</evidence>
<evidence type="ECO:0000256" key="16">
    <source>
        <dbReference type="SAM" id="MobiDB-lite"/>
    </source>
</evidence>
<evidence type="ECO:0000256" key="3">
    <source>
        <dbReference type="ARBA" id="ARBA00012517"/>
    </source>
</evidence>
<dbReference type="SFLD" id="SFLDS00003">
    <property type="entry name" value="Haloacid_Dehalogenase"/>
    <property type="match status" value="1"/>
</dbReference>
<dbReference type="PANTHER" id="PTHR43520:SF8">
    <property type="entry name" value="P-TYPE CU(+) TRANSPORTER"/>
    <property type="match status" value="1"/>
</dbReference>
<gene>
    <name evidence="18" type="ORF">TR210_2405</name>
</gene>
<protein>
    <recommendedName>
        <fullName evidence="3">P-type Cu(+) transporter</fullName>
        <ecNumber evidence="3">7.2.2.8</ecNumber>
    </recommendedName>
</protein>
<dbReference type="SFLD" id="SFLDF00027">
    <property type="entry name" value="p-type_atpase"/>
    <property type="match status" value="1"/>
</dbReference>
<feature type="transmembrane region" description="Helical" evidence="15">
    <location>
        <begin position="737"/>
        <end position="756"/>
    </location>
</feature>
<dbReference type="NCBIfam" id="TIGR01512">
    <property type="entry name" value="ATPase-IB2_Cd"/>
    <property type="match status" value="1"/>
</dbReference>
<dbReference type="EC" id="7.2.2.8" evidence="3"/>
<dbReference type="EMBL" id="FJNB01000021">
    <property type="protein sequence ID" value="CZR07155.1"/>
    <property type="molecule type" value="Genomic_DNA"/>
</dbReference>
<evidence type="ECO:0000256" key="9">
    <source>
        <dbReference type="ARBA" id="ARBA00022840"/>
    </source>
</evidence>
<keyword evidence="12" id="KW-0186">Copper</keyword>
<sequence length="788" mass="87124">MNNKQQPGSNKSTDHSQMDHSKMDHSKMDHSQMDHSQMDHSKMDHSQMDHSQMDHSQMDHSKMDHSKMDHSQMDHSKMDHSQMDHSKMDHSQMDHSQMDHSQMDHSQMDHSKMDHSKMDHNQMDHSQMDHSQMDHSKMGHSGHHEHMVADFRKRFWVALVFTIPITILSEFMMMLFNYEINFPGDSILLFLMSSFVFFYGGKPFLTGAWSELKSRTPGMMMLISLAIISAYIYSTLTTFFIQGMDFYFELATLILIMLLGHWIEMKSQMGASRALEELIKLMPKEAHKLDDEGNIVEVSVEDLVPGDRILVKSGEKVPLDGKIYEGQSTVDESMLTGESVPVEKVPGLDAIGGSINGSGVLKIEVEKTGGETYLAQVIQMVNDAQQQKSRSQGLADTAAKWLFYIALVIGIITFIYWIFVADLQFALARMVTVFVIACPHALGLAVPLVNAVSTSIAARKGLLIRNRTQFEDARRIDRIVFDKTGTLTEGNFGVTDILAAEGTTEDELLSLAYSVESQSDHPIAKGIVREGEKRSVTLRPINDYKNLTGEGLQATVDGSEVAVVSPGGMKKRGLEYNHGSFDHLAQQGKTVVFVLKDNVLQGVIAIADMVRDTSYEVVQELKKQGIESIMMTGDNKRVANYVGEKLGLAQVFAEVLPDEKSKNVRSLKADNKKVAMVGDGINDAPALAEADLGIAIGAGTDVAIETADVILVNSNPKDVLSIIKLSKASYRKMVENLVWAVGYNVIAIPLAAGVLANQGFLVTPAMAAVVMSVSTVVCAVNARLLKID</sequence>
<evidence type="ECO:0000256" key="7">
    <source>
        <dbReference type="ARBA" id="ARBA00022741"/>
    </source>
</evidence>
<feature type="transmembrane region" description="Helical" evidence="15">
    <location>
        <begin position="401"/>
        <end position="419"/>
    </location>
</feature>
<dbReference type="GO" id="GO:0043682">
    <property type="term" value="F:P-type divalent copper transporter activity"/>
    <property type="evidence" value="ECO:0007669"/>
    <property type="project" value="TreeGrafter"/>
</dbReference>
<dbReference type="GO" id="GO:0005524">
    <property type="term" value="F:ATP binding"/>
    <property type="evidence" value="ECO:0007669"/>
    <property type="project" value="UniProtKB-UniRule"/>
</dbReference>
<dbReference type="SFLD" id="SFLDG00002">
    <property type="entry name" value="C1.7:_P-type_atpase_like"/>
    <property type="match status" value="1"/>
</dbReference>
<keyword evidence="8" id="KW-0406">Ion transport</keyword>
<dbReference type="InterPro" id="IPR023298">
    <property type="entry name" value="ATPase_P-typ_TM_dom_sf"/>
</dbReference>
<keyword evidence="8" id="KW-0187">Copper transport</keyword>
<dbReference type="InterPro" id="IPR018303">
    <property type="entry name" value="ATPase_P-typ_P_site"/>
</dbReference>
<keyword evidence="6 15" id="KW-0479">Metal-binding</keyword>
<keyword evidence="5 15" id="KW-0812">Transmembrane</keyword>
<dbReference type="Gene3D" id="3.40.1110.10">
    <property type="entry name" value="Calcium-transporting ATPase, cytoplasmic domain N"/>
    <property type="match status" value="1"/>
</dbReference>
<dbReference type="FunFam" id="2.70.150.10:FF:000020">
    <property type="entry name" value="Copper-exporting P-type ATPase A"/>
    <property type="match status" value="1"/>
</dbReference>
<dbReference type="NCBIfam" id="TIGR01525">
    <property type="entry name" value="ATPase-IB_hvy"/>
    <property type="match status" value="1"/>
</dbReference>
<evidence type="ECO:0000256" key="2">
    <source>
        <dbReference type="ARBA" id="ARBA00006024"/>
    </source>
</evidence>
<comment type="similarity">
    <text evidence="2 15">Belongs to the cation transport ATPase (P-type) (TC 3.A.3) family. Type IB subfamily.</text>
</comment>
<feature type="transmembrane region" description="Helical" evidence="15">
    <location>
        <begin position="155"/>
        <end position="176"/>
    </location>
</feature>
<dbReference type="NCBIfam" id="TIGR01494">
    <property type="entry name" value="ATPase_P-type"/>
    <property type="match status" value="1"/>
</dbReference>
<dbReference type="STRING" id="640938.TR210_2405"/>
<evidence type="ECO:0000256" key="5">
    <source>
        <dbReference type="ARBA" id="ARBA00022692"/>
    </source>
</evidence>
<evidence type="ECO:0000256" key="13">
    <source>
        <dbReference type="ARBA" id="ARBA00023136"/>
    </source>
</evidence>
<dbReference type="InterPro" id="IPR059000">
    <property type="entry name" value="ATPase_P-type_domA"/>
</dbReference>
<dbReference type="GO" id="GO:0016887">
    <property type="term" value="F:ATP hydrolysis activity"/>
    <property type="evidence" value="ECO:0007669"/>
    <property type="project" value="InterPro"/>
</dbReference>
<dbReference type="SUPFAM" id="SSF81665">
    <property type="entry name" value="Calcium ATPase, transmembrane domain M"/>
    <property type="match status" value="1"/>
</dbReference>
<dbReference type="Gene3D" id="2.70.150.10">
    <property type="entry name" value="Calcium-transporting ATPase, cytoplasmic transduction domain A"/>
    <property type="match status" value="1"/>
</dbReference>
<proteinExistence type="inferred from homology"/>
<dbReference type="GO" id="GO:0055070">
    <property type="term" value="P:copper ion homeostasis"/>
    <property type="evidence" value="ECO:0007669"/>
    <property type="project" value="TreeGrafter"/>
</dbReference>
<keyword evidence="8" id="KW-0813">Transport</keyword>
<dbReference type="InterPro" id="IPR008250">
    <property type="entry name" value="ATPase_P-typ_transduc_dom_A_sf"/>
</dbReference>
<dbReference type="InterPro" id="IPR036412">
    <property type="entry name" value="HAD-like_sf"/>
</dbReference>
<feature type="compositionally biased region" description="Basic and acidic residues" evidence="16">
    <location>
        <begin position="12"/>
        <end position="83"/>
    </location>
</feature>
<feature type="transmembrane region" description="Helical" evidence="15">
    <location>
        <begin position="431"/>
        <end position="458"/>
    </location>
</feature>
<dbReference type="PRINTS" id="PR00943">
    <property type="entry name" value="CUATPASE"/>
</dbReference>
<keyword evidence="7 15" id="KW-0547">Nucleotide-binding</keyword>
<dbReference type="PRINTS" id="PR00119">
    <property type="entry name" value="CATATPASE"/>
</dbReference>
<evidence type="ECO:0000256" key="14">
    <source>
        <dbReference type="ARBA" id="ARBA00049289"/>
    </source>
</evidence>
<reference evidence="18 19" key="1">
    <citation type="submission" date="2016-02" db="EMBL/GenBank/DDBJ databases">
        <authorList>
            <person name="Wen L."/>
            <person name="He K."/>
            <person name="Yang H."/>
        </authorList>
    </citation>
    <scope>NUCLEOTIDE SEQUENCE [LARGE SCALE GENOMIC DNA]</scope>
    <source>
        <strain evidence="18">Trichococcus_R210</strain>
    </source>
</reference>
<dbReference type="PROSITE" id="PS00154">
    <property type="entry name" value="ATPASE_E1_E2"/>
    <property type="match status" value="1"/>
</dbReference>
<feature type="transmembrane region" description="Helical" evidence="15">
    <location>
        <begin position="762"/>
        <end position="785"/>
    </location>
</feature>
<dbReference type="SUPFAM" id="SSF56784">
    <property type="entry name" value="HAD-like"/>
    <property type="match status" value="1"/>
</dbReference>
<evidence type="ECO:0000256" key="6">
    <source>
        <dbReference type="ARBA" id="ARBA00022723"/>
    </source>
</evidence>
<evidence type="ECO:0000256" key="11">
    <source>
        <dbReference type="ARBA" id="ARBA00022989"/>
    </source>
</evidence>
<dbReference type="SUPFAM" id="SSF141571">
    <property type="entry name" value="Pentapeptide repeat-like"/>
    <property type="match status" value="1"/>
</dbReference>
<organism evidence="18 19">
    <name type="scientific">Trichococcus ilyis</name>
    <dbReference type="NCBI Taxonomy" id="640938"/>
    <lineage>
        <taxon>Bacteria</taxon>
        <taxon>Bacillati</taxon>
        <taxon>Bacillota</taxon>
        <taxon>Bacilli</taxon>
        <taxon>Lactobacillales</taxon>
        <taxon>Carnobacteriaceae</taxon>
        <taxon>Trichococcus</taxon>
    </lineage>
</organism>
<dbReference type="Gene3D" id="3.40.50.1000">
    <property type="entry name" value="HAD superfamily/HAD-like"/>
    <property type="match status" value="1"/>
</dbReference>